<evidence type="ECO:0000313" key="1">
    <source>
        <dbReference type="EMBL" id="VXA84496.1"/>
    </source>
</evidence>
<gene>
    <name evidence="1" type="ORF">AERO8C_170148</name>
</gene>
<accession>A0A653KZ96</accession>
<evidence type="ECO:0000313" key="2">
    <source>
        <dbReference type="Proteomes" id="UP000439123"/>
    </source>
</evidence>
<sequence>MGSRPKPIQLPAEVNVAPHEQSVARNQGGLLLGDTQGGVVFEPTMGNMSVYLA</sequence>
<name>A0A653KZ96_AERVE</name>
<dbReference type="Proteomes" id="UP000439123">
    <property type="component" value="Unassembled WGS sequence"/>
</dbReference>
<dbReference type="AlphaFoldDB" id="A0A653KZ96"/>
<proteinExistence type="predicted"/>
<protein>
    <submittedName>
        <fullName evidence="1">Uncharacterized protein</fullName>
    </submittedName>
</protein>
<reference evidence="1 2" key="1">
    <citation type="submission" date="2019-10" db="EMBL/GenBank/DDBJ databases">
        <authorList>
            <person name="Karimi E."/>
        </authorList>
    </citation>
    <scope>NUCLEOTIDE SEQUENCE [LARGE SCALE GENOMIC DNA]</scope>
    <source>
        <strain evidence="1">Aeromonas sp. 8C</strain>
    </source>
</reference>
<organism evidence="1 2">
    <name type="scientific">Aeromonas veronii</name>
    <dbReference type="NCBI Taxonomy" id="654"/>
    <lineage>
        <taxon>Bacteria</taxon>
        <taxon>Pseudomonadati</taxon>
        <taxon>Pseudomonadota</taxon>
        <taxon>Gammaproteobacteria</taxon>
        <taxon>Aeromonadales</taxon>
        <taxon>Aeromonadaceae</taxon>
        <taxon>Aeromonas</taxon>
    </lineage>
</organism>
<dbReference type="EMBL" id="CABWLC010000009">
    <property type="protein sequence ID" value="VXA84496.1"/>
    <property type="molecule type" value="Genomic_DNA"/>
</dbReference>